<dbReference type="InterPro" id="IPR036187">
    <property type="entry name" value="DNA_mismatch_repair_MutS_sf"/>
</dbReference>
<comment type="caution">
    <text evidence="10">The sequence shown here is derived from an EMBL/GenBank/DDBJ whole genome shotgun (WGS) entry which is preliminary data.</text>
</comment>
<dbReference type="InterPro" id="IPR005748">
    <property type="entry name" value="DNA_mismatch_repair_MutS"/>
</dbReference>
<dbReference type="NCBIfam" id="TIGR01070">
    <property type="entry name" value="mutS1"/>
    <property type="match status" value="1"/>
</dbReference>
<feature type="non-terminal residue" evidence="10">
    <location>
        <position position="1"/>
    </location>
</feature>
<name>A0A955I785_9BACT</name>
<dbReference type="PROSITE" id="PS00486">
    <property type="entry name" value="DNA_MISMATCH_REPAIR_2"/>
    <property type="match status" value="1"/>
</dbReference>
<dbReference type="Pfam" id="PF01624">
    <property type="entry name" value="MutS_I"/>
    <property type="match status" value="1"/>
</dbReference>
<keyword evidence="2 8" id="KW-0547">Nucleotide-binding</keyword>
<dbReference type="PANTHER" id="PTHR11361:SF34">
    <property type="entry name" value="DNA MISMATCH REPAIR PROTEIN MSH1, MITOCHONDRIAL"/>
    <property type="match status" value="1"/>
</dbReference>
<dbReference type="InterPro" id="IPR016151">
    <property type="entry name" value="DNA_mismatch_repair_MutS_N"/>
</dbReference>
<dbReference type="SMART" id="SM00534">
    <property type="entry name" value="MUTSac"/>
    <property type="match status" value="1"/>
</dbReference>
<evidence type="ECO:0000313" key="11">
    <source>
        <dbReference type="Proteomes" id="UP000760819"/>
    </source>
</evidence>
<dbReference type="InterPro" id="IPR027417">
    <property type="entry name" value="P-loop_NTPase"/>
</dbReference>
<keyword evidence="4" id="KW-0067">ATP-binding</keyword>
<evidence type="ECO:0000313" key="10">
    <source>
        <dbReference type="EMBL" id="MCA9379184.1"/>
    </source>
</evidence>
<dbReference type="InterPro" id="IPR000432">
    <property type="entry name" value="DNA_mismatch_repair_MutS_C"/>
</dbReference>
<dbReference type="GO" id="GO:0030983">
    <property type="term" value="F:mismatched DNA binding"/>
    <property type="evidence" value="ECO:0007669"/>
    <property type="project" value="InterPro"/>
</dbReference>
<sequence>DNYLPRIVKAGLKVVLVDQLTDPRPGELVERGVSKIYSAGTLTEENTLSEETNNYLASIYIKDDKKQKLLGIAFADVSTGKMQVFESTNANLVRTELEKLSAAEIIIAKSQLADVKTLDPQNVTIRPASDYSPDIAHRLCLEQLGVDTLKGFGIDEMGAAISALGALINYLKECQRTGLEHLKQVGIYHFDDYMHLDSATIRNLELVFPSSGSDMRTTVYHNLNLCQTNMGKRKLYDWLLRPCITPAPLQARWDAAELFFGDSIFTDKVRQQLGQIADIERIVGRIGVGSANAKELIALRDSLISMQELLQLFPEKLPERVKTLEAELRENKSLQTVKNLVTETIHPEPPISLTEGGIINPGYNPEVDELRDLKKGGKNKLAEIQAREAARTGISSLKVAYNKVFGYYIEVTHTHIDKVPADYIRKQTLTNDERYITQELKEWEDKVLSAEEKLVRLEYEIFVGIRARVAEVATELLQAGDNVAELDVLSNFGYLAKQYNYIKPALSRQVKLEIKNGRHLVVERLQDEFTPNDVTFDAGTGLILLTGPNMSGKSTYIRQIALLTLLAQIGCFVPADQMEFSLVDRIFTRVGAADNLSRGESTFMVEMYETANILNNATKDSLIILDEVGRGTSTYDGVAIAWSIVEFIDKELQAKTLFATHYHELVALADKHPHIKN</sequence>
<feature type="non-terminal residue" evidence="10">
    <location>
        <position position="677"/>
    </location>
</feature>
<keyword evidence="5 8" id="KW-0238">DNA-binding</keyword>
<dbReference type="GO" id="GO:0140664">
    <property type="term" value="F:ATP-dependent DNA damage sensor activity"/>
    <property type="evidence" value="ECO:0007669"/>
    <property type="project" value="InterPro"/>
</dbReference>
<dbReference type="Pfam" id="PF05188">
    <property type="entry name" value="MutS_II"/>
    <property type="match status" value="1"/>
</dbReference>
<reference evidence="10" key="2">
    <citation type="journal article" date="2021" name="Microbiome">
        <title>Successional dynamics and alternative stable states in a saline activated sludge microbial community over 9 years.</title>
        <authorList>
            <person name="Wang Y."/>
            <person name="Ye J."/>
            <person name="Ju F."/>
            <person name="Liu L."/>
            <person name="Boyd J.A."/>
            <person name="Deng Y."/>
            <person name="Parks D.H."/>
            <person name="Jiang X."/>
            <person name="Yin X."/>
            <person name="Woodcroft B.J."/>
            <person name="Tyson G.W."/>
            <person name="Hugenholtz P."/>
            <person name="Polz M.F."/>
            <person name="Zhang T."/>
        </authorList>
    </citation>
    <scope>NUCLEOTIDE SEQUENCE</scope>
    <source>
        <strain evidence="10">HKST-UBA12</strain>
    </source>
</reference>
<dbReference type="InterPro" id="IPR036678">
    <property type="entry name" value="MutS_con_dom_sf"/>
</dbReference>
<dbReference type="NCBIfam" id="NF003810">
    <property type="entry name" value="PRK05399.1"/>
    <property type="match status" value="1"/>
</dbReference>
<reference evidence="10" key="1">
    <citation type="submission" date="2020-04" db="EMBL/GenBank/DDBJ databases">
        <authorList>
            <person name="Zhang T."/>
        </authorList>
    </citation>
    <scope>NUCLEOTIDE SEQUENCE</scope>
    <source>
        <strain evidence="10">HKST-UBA12</strain>
    </source>
</reference>
<evidence type="ECO:0000256" key="2">
    <source>
        <dbReference type="ARBA" id="ARBA00022741"/>
    </source>
</evidence>
<organism evidence="10 11">
    <name type="scientific">Candidatus Dojkabacteria bacterium</name>
    <dbReference type="NCBI Taxonomy" id="2099670"/>
    <lineage>
        <taxon>Bacteria</taxon>
        <taxon>Candidatus Dojkabacteria</taxon>
    </lineage>
</organism>
<dbReference type="SMART" id="SM00533">
    <property type="entry name" value="MUTSd"/>
    <property type="match status" value="1"/>
</dbReference>
<dbReference type="GO" id="GO:0005524">
    <property type="term" value="F:ATP binding"/>
    <property type="evidence" value="ECO:0007669"/>
    <property type="project" value="UniProtKB-UniRule"/>
</dbReference>
<dbReference type="Gene3D" id="3.40.50.300">
    <property type="entry name" value="P-loop containing nucleotide triphosphate hydrolases"/>
    <property type="match status" value="1"/>
</dbReference>
<dbReference type="SUPFAM" id="SSF52540">
    <property type="entry name" value="P-loop containing nucleoside triphosphate hydrolases"/>
    <property type="match status" value="1"/>
</dbReference>
<dbReference type="AlphaFoldDB" id="A0A955I785"/>
<dbReference type="Pfam" id="PF00488">
    <property type="entry name" value="MutS_V"/>
    <property type="match status" value="1"/>
</dbReference>
<proteinExistence type="inferred from homology"/>
<dbReference type="SUPFAM" id="SSF53150">
    <property type="entry name" value="DNA repair protein MutS, domain II"/>
    <property type="match status" value="1"/>
</dbReference>
<dbReference type="SUPFAM" id="SSF48334">
    <property type="entry name" value="DNA repair protein MutS, domain III"/>
    <property type="match status" value="1"/>
</dbReference>
<evidence type="ECO:0000256" key="5">
    <source>
        <dbReference type="ARBA" id="ARBA00023125"/>
    </source>
</evidence>
<evidence type="ECO:0000256" key="4">
    <source>
        <dbReference type="ARBA" id="ARBA00022840"/>
    </source>
</evidence>
<dbReference type="Gene3D" id="1.10.1420.10">
    <property type="match status" value="2"/>
</dbReference>
<gene>
    <name evidence="10" type="primary">mutS</name>
    <name evidence="10" type="ORF">KC640_02040</name>
</gene>
<dbReference type="Gene3D" id="3.40.1170.10">
    <property type="entry name" value="DNA repair protein MutS, domain I"/>
    <property type="match status" value="1"/>
</dbReference>
<accession>A0A955I785</accession>
<dbReference type="InterPro" id="IPR007860">
    <property type="entry name" value="DNA_mmatch_repair_MutS_con_dom"/>
</dbReference>
<keyword evidence="3 8" id="KW-0227">DNA damage</keyword>
<evidence type="ECO:0000259" key="9">
    <source>
        <dbReference type="PROSITE" id="PS00486"/>
    </source>
</evidence>
<dbReference type="InterPro" id="IPR007696">
    <property type="entry name" value="DNA_mismatch_repair_MutS_core"/>
</dbReference>
<comment type="function">
    <text evidence="8">This protein is involved in the repair of mismatches in DNA.</text>
</comment>
<keyword evidence="6 8" id="KW-0234">DNA repair</keyword>
<dbReference type="InterPro" id="IPR045076">
    <property type="entry name" value="MutS"/>
</dbReference>
<dbReference type="Pfam" id="PF05192">
    <property type="entry name" value="MutS_III"/>
    <property type="match status" value="1"/>
</dbReference>
<dbReference type="GO" id="GO:0005829">
    <property type="term" value="C:cytosol"/>
    <property type="evidence" value="ECO:0007669"/>
    <property type="project" value="TreeGrafter"/>
</dbReference>
<dbReference type="GO" id="GO:0006298">
    <property type="term" value="P:mismatch repair"/>
    <property type="evidence" value="ECO:0007669"/>
    <property type="project" value="UniProtKB-UniRule"/>
</dbReference>
<dbReference type="InterPro" id="IPR017261">
    <property type="entry name" value="DNA_mismatch_repair_MutS/MSH"/>
</dbReference>
<dbReference type="Gene3D" id="3.30.420.110">
    <property type="entry name" value="MutS, connector domain"/>
    <property type="match status" value="1"/>
</dbReference>
<dbReference type="PIRSF" id="PIRSF037677">
    <property type="entry name" value="DNA_mis_repair_Msh6"/>
    <property type="match status" value="1"/>
</dbReference>
<dbReference type="EMBL" id="JAGQLI010000106">
    <property type="protein sequence ID" value="MCA9379184.1"/>
    <property type="molecule type" value="Genomic_DNA"/>
</dbReference>
<evidence type="ECO:0000256" key="6">
    <source>
        <dbReference type="ARBA" id="ARBA00023204"/>
    </source>
</evidence>
<evidence type="ECO:0000256" key="3">
    <source>
        <dbReference type="ARBA" id="ARBA00022763"/>
    </source>
</evidence>
<evidence type="ECO:0000256" key="1">
    <source>
        <dbReference type="ARBA" id="ARBA00006271"/>
    </source>
</evidence>
<dbReference type="Proteomes" id="UP000760819">
    <property type="component" value="Unassembled WGS sequence"/>
</dbReference>
<comment type="similarity">
    <text evidence="1 8">Belongs to the DNA mismatch repair MutS family.</text>
</comment>
<evidence type="ECO:0000256" key="8">
    <source>
        <dbReference type="RuleBase" id="RU003756"/>
    </source>
</evidence>
<evidence type="ECO:0000256" key="7">
    <source>
        <dbReference type="NCBIfam" id="TIGR01070"/>
    </source>
</evidence>
<dbReference type="InterPro" id="IPR007695">
    <property type="entry name" value="DNA_mismatch_repair_MutS-lik_N"/>
</dbReference>
<dbReference type="InterPro" id="IPR007861">
    <property type="entry name" value="DNA_mismatch_repair_MutS_clamp"/>
</dbReference>
<dbReference type="PANTHER" id="PTHR11361">
    <property type="entry name" value="DNA MISMATCH REPAIR PROTEIN MUTS FAMILY MEMBER"/>
    <property type="match status" value="1"/>
</dbReference>
<dbReference type="Pfam" id="PF05190">
    <property type="entry name" value="MutS_IV"/>
    <property type="match status" value="1"/>
</dbReference>
<feature type="domain" description="DNA mismatch repair proteins mutS family" evidence="9">
    <location>
        <begin position="621"/>
        <end position="637"/>
    </location>
</feature>
<protein>
    <recommendedName>
        <fullName evidence="7">DNA mismatch repair protein MutS</fullName>
    </recommendedName>
</protein>